<proteinExistence type="predicted"/>
<feature type="signal peptide" evidence="1">
    <location>
        <begin position="1"/>
        <end position="20"/>
    </location>
</feature>
<evidence type="ECO:0008006" key="4">
    <source>
        <dbReference type="Google" id="ProtNLM"/>
    </source>
</evidence>
<comment type="caution">
    <text evidence="2">The sequence shown here is derived from an EMBL/GenBank/DDBJ whole genome shotgun (WGS) entry which is preliminary data.</text>
</comment>
<keyword evidence="1" id="KW-0732">Signal</keyword>
<dbReference type="RefSeq" id="WP_140506341.1">
    <property type="nucleotide sequence ID" value="NZ_RCZH01000005.1"/>
</dbReference>
<accession>A0A502EVJ8</accession>
<evidence type="ECO:0000256" key="1">
    <source>
        <dbReference type="SAM" id="SignalP"/>
    </source>
</evidence>
<feature type="chain" id="PRO_5021348861" description="Minor curlin subunit" evidence="1">
    <location>
        <begin position="21"/>
        <end position="179"/>
    </location>
</feature>
<dbReference type="AlphaFoldDB" id="A0A502EVJ8"/>
<keyword evidence="3" id="KW-1185">Reference proteome</keyword>
<protein>
    <recommendedName>
        <fullName evidence="4">Minor curlin subunit</fullName>
    </recommendedName>
</protein>
<evidence type="ECO:0000313" key="3">
    <source>
        <dbReference type="Proteomes" id="UP000319700"/>
    </source>
</evidence>
<gene>
    <name evidence="2" type="ORF">EAH81_09810</name>
</gene>
<dbReference type="Proteomes" id="UP000319700">
    <property type="component" value="Unassembled WGS sequence"/>
</dbReference>
<organism evidence="2 3">
    <name type="scientific">Flavobacterium pectinovorum</name>
    <dbReference type="NCBI Taxonomy" id="29533"/>
    <lineage>
        <taxon>Bacteria</taxon>
        <taxon>Pseudomonadati</taxon>
        <taxon>Bacteroidota</taxon>
        <taxon>Flavobacteriia</taxon>
        <taxon>Flavobacteriales</taxon>
        <taxon>Flavobacteriaceae</taxon>
        <taxon>Flavobacterium</taxon>
    </lineage>
</organism>
<name>A0A502EVJ8_9FLAO</name>
<evidence type="ECO:0000313" key="2">
    <source>
        <dbReference type="EMBL" id="TPG41763.1"/>
    </source>
</evidence>
<reference evidence="2 3" key="1">
    <citation type="journal article" date="2019" name="Environ. Microbiol.">
        <title>Species interactions and distinct microbial communities in high Arctic permafrost affected cryosols are associated with the CH4 and CO2 gas fluxes.</title>
        <authorList>
            <person name="Altshuler I."/>
            <person name="Hamel J."/>
            <person name="Turney S."/>
            <person name="Magnuson E."/>
            <person name="Levesque R."/>
            <person name="Greer C."/>
            <person name="Whyte L.G."/>
        </authorList>
    </citation>
    <scope>NUCLEOTIDE SEQUENCE [LARGE SCALE GENOMIC DNA]</scope>
    <source>
        <strain evidence="2 3">42</strain>
    </source>
</reference>
<sequence length="179" mass="20142">MKTRFLYIFLLMLFSVFVRGQQKDDTQGFKPYSSSVFDSKETALSIVSSMNKKSTDQLQLEQVQQFSQGVIIQQIGNYNAARAELDAEKINVSVFQKGDFNDLSLVKEAKTIDQNIIQQGKNNSISDYSFRTNLDIKTEMIQNGNDQKIQSYGSNSISKDMKITQTGNGASVIILNKLN</sequence>
<dbReference type="EMBL" id="RCZH01000005">
    <property type="protein sequence ID" value="TPG41763.1"/>
    <property type="molecule type" value="Genomic_DNA"/>
</dbReference>
<dbReference type="OrthoDB" id="1361185at2"/>